<dbReference type="InterPro" id="IPR020941">
    <property type="entry name" value="SUFU-like_domain"/>
</dbReference>
<organism evidence="2 3">
    <name type="scientific">Haloferula sargassicola</name>
    <dbReference type="NCBI Taxonomy" id="490096"/>
    <lineage>
        <taxon>Bacteria</taxon>
        <taxon>Pseudomonadati</taxon>
        <taxon>Verrucomicrobiota</taxon>
        <taxon>Verrucomicrobiia</taxon>
        <taxon>Verrucomicrobiales</taxon>
        <taxon>Verrucomicrobiaceae</taxon>
        <taxon>Haloferula</taxon>
    </lineage>
</organism>
<comment type="caution">
    <text evidence="2">The sequence shown here is derived from an EMBL/GenBank/DDBJ whole genome shotgun (WGS) entry which is preliminary data.</text>
</comment>
<dbReference type="Pfam" id="PF05076">
    <property type="entry name" value="SUFU"/>
    <property type="match status" value="1"/>
</dbReference>
<evidence type="ECO:0000313" key="2">
    <source>
        <dbReference type="EMBL" id="GAA5482589.1"/>
    </source>
</evidence>
<feature type="domain" description="Suppressor of fused-like" evidence="1">
    <location>
        <begin position="1"/>
        <end position="68"/>
    </location>
</feature>
<sequence>MTGVILLPPITLPQDFHELAIDSDKTIHFHSVVPLHSDEMELKLKEGAEALFDGFDKQGVSEILNPTRASVVAKKRSWFPFGRKG</sequence>
<protein>
    <recommendedName>
        <fullName evidence="1">Suppressor of fused-like domain-containing protein</fullName>
    </recommendedName>
</protein>
<evidence type="ECO:0000259" key="1">
    <source>
        <dbReference type="Pfam" id="PF05076"/>
    </source>
</evidence>
<proteinExistence type="predicted"/>
<accession>A0ABP9UMP4</accession>
<gene>
    <name evidence="2" type="ORF">Hsar01_01812</name>
</gene>
<dbReference type="Proteomes" id="UP001476282">
    <property type="component" value="Unassembled WGS sequence"/>
</dbReference>
<keyword evidence="3" id="KW-1185">Reference proteome</keyword>
<evidence type="ECO:0000313" key="3">
    <source>
        <dbReference type="Proteomes" id="UP001476282"/>
    </source>
</evidence>
<name>A0ABP9UMP4_9BACT</name>
<dbReference type="EMBL" id="BAABRI010000009">
    <property type="protein sequence ID" value="GAA5482589.1"/>
    <property type="molecule type" value="Genomic_DNA"/>
</dbReference>
<reference evidence="2 3" key="1">
    <citation type="submission" date="2024-02" db="EMBL/GenBank/DDBJ databases">
        <title>Haloferula sargassicola NBRC 104335.</title>
        <authorList>
            <person name="Ichikawa N."/>
            <person name="Katano-Makiyama Y."/>
            <person name="Hidaka K."/>
        </authorList>
    </citation>
    <scope>NUCLEOTIDE SEQUENCE [LARGE SCALE GENOMIC DNA]</scope>
    <source>
        <strain evidence="2 3">NBRC 104335</strain>
    </source>
</reference>